<dbReference type="HOGENOM" id="CLU_3130293_0_0_1"/>
<dbReference type="EnsemblMetazoa" id="SMAR002956-RA">
    <property type="protein sequence ID" value="SMAR002956-PA"/>
    <property type="gene ID" value="SMAR002956"/>
</dbReference>
<dbReference type="AlphaFoldDB" id="T1IPK4"/>
<name>T1IPK4_STRMM</name>
<proteinExistence type="predicted"/>
<evidence type="ECO:0000313" key="1">
    <source>
        <dbReference type="EnsemblMetazoa" id="SMAR002956-PA"/>
    </source>
</evidence>
<evidence type="ECO:0000313" key="2">
    <source>
        <dbReference type="Proteomes" id="UP000014500"/>
    </source>
</evidence>
<dbReference type="Proteomes" id="UP000014500">
    <property type="component" value="Unassembled WGS sequence"/>
</dbReference>
<sequence length="50" mass="5929">MSKLTQLNSQKKEENSRHHLHISFIALRISRSLLSNGMNFEFCWGLLWIL</sequence>
<accession>T1IPK4</accession>
<organism evidence="1 2">
    <name type="scientific">Strigamia maritima</name>
    <name type="common">European centipede</name>
    <name type="synonym">Geophilus maritimus</name>
    <dbReference type="NCBI Taxonomy" id="126957"/>
    <lineage>
        <taxon>Eukaryota</taxon>
        <taxon>Metazoa</taxon>
        <taxon>Ecdysozoa</taxon>
        <taxon>Arthropoda</taxon>
        <taxon>Myriapoda</taxon>
        <taxon>Chilopoda</taxon>
        <taxon>Pleurostigmophora</taxon>
        <taxon>Geophilomorpha</taxon>
        <taxon>Linotaeniidae</taxon>
        <taxon>Strigamia</taxon>
    </lineage>
</organism>
<dbReference type="EMBL" id="JH431263">
    <property type="status" value="NOT_ANNOTATED_CDS"/>
    <property type="molecule type" value="Genomic_DNA"/>
</dbReference>
<keyword evidence="2" id="KW-1185">Reference proteome</keyword>
<reference evidence="2" key="1">
    <citation type="submission" date="2011-05" db="EMBL/GenBank/DDBJ databases">
        <authorList>
            <person name="Richards S.R."/>
            <person name="Qu J."/>
            <person name="Jiang H."/>
            <person name="Jhangiani S.N."/>
            <person name="Agravi P."/>
            <person name="Goodspeed R."/>
            <person name="Gross S."/>
            <person name="Mandapat C."/>
            <person name="Jackson L."/>
            <person name="Mathew T."/>
            <person name="Pu L."/>
            <person name="Thornton R."/>
            <person name="Saada N."/>
            <person name="Wilczek-Boney K.B."/>
            <person name="Lee S."/>
            <person name="Kovar C."/>
            <person name="Wu Y."/>
            <person name="Scherer S.E."/>
            <person name="Worley K.C."/>
            <person name="Muzny D.M."/>
            <person name="Gibbs R."/>
        </authorList>
    </citation>
    <scope>NUCLEOTIDE SEQUENCE</scope>
    <source>
        <strain evidence="2">Brora</strain>
    </source>
</reference>
<protein>
    <submittedName>
        <fullName evidence="1">Uncharacterized protein</fullName>
    </submittedName>
</protein>
<reference evidence="1" key="2">
    <citation type="submission" date="2015-02" db="UniProtKB">
        <authorList>
            <consortium name="EnsemblMetazoa"/>
        </authorList>
    </citation>
    <scope>IDENTIFICATION</scope>
</reference>